<evidence type="ECO:0000313" key="2">
    <source>
        <dbReference type="Proteomes" id="UP000199645"/>
    </source>
</evidence>
<protein>
    <submittedName>
        <fullName evidence="1">Uncharacterized protein</fullName>
    </submittedName>
</protein>
<gene>
    <name evidence="1" type="ORF">SAMN05421541_103213</name>
</gene>
<reference evidence="1 2" key="1">
    <citation type="submission" date="2016-10" db="EMBL/GenBank/DDBJ databases">
        <authorList>
            <person name="de Groot N.N."/>
        </authorList>
    </citation>
    <scope>NUCLEOTIDE SEQUENCE [LARGE SCALE GENOMIC DNA]</scope>
    <source>
        <strain evidence="1 2">DSM 43019</strain>
    </source>
</reference>
<name>A0A1I2CUH2_9ACTN</name>
<organism evidence="1 2">
    <name type="scientific">Actinoplanes philippinensis</name>
    <dbReference type="NCBI Taxonomy" id="35752"/>
    <lineage>
        <taxon>Bacteria</taxon>
        <taxon>Bacillati</taxon>
        <taxon>Actinomycetota</taxon>
        <taxon>Actinomycetes</taxon>
        <taxon>Micromonosporales</taxon>
        <taxon>Micromonosporaceae</taxon>
        <taxon>Actinoplanes</taxon>
    </lineage>
</organism>
<accession>A0A1I2CUH2</accession>
<dbReference type="EMBL" id="FONV01000003">
    <property type="protein sequence ID" value="SFE71987.1"/>
    <property type="molecule type" value="Genomic_DNA"/>
</dbReference>
<sequence>MAVVLTLVLLLFLLLIVAGPVLESILDRFWPAGRRPHGPARR</sequence>
<evidence type="ECO:0000313" key="1">
    <source>
        <dbReference type="EMBL" id="SFE71987.1"/>
    </source>
</evidence>
<dbReference type="RefSeq" id="WP_275413078.1">
    <property type="nucleotide sequence ID" value="NZ_BOMT01000006.1"/>
</dbReference>
<proteinExistence type="predicted"/>
<dbReference type="AlphaFoldDB" id="A0A1I2CUH2"/>
<dbReference type="Proteomes" id="UP000199645">
    <property type="component" value="Unassembled WGS sequence"/>
</dbReference>
<keyword evidence="2" id="KW-1185">Reference proteome</keyword>